<dbReference type="EMBL" id="CP002130">
    <property type="protein sequence ID" value="AEI88689.1"/>
    <property type="molecule type" value="Genomic_DNA"/>
</dbReference>
<evidence type="ECO:0000313" key="1">
    <source>
        <dbReference type="EMBL" id="AEI88689.1"/>
    </source>
</evidence>
<name>F7XVJ0_MIDMI</name>
<proteinExistence type="predicted"/>
<organism evidence="1 2">
    <name type="scientific">Midichloria mitochondrii (strain IricVA)</name>
    <dbReference type="NCBI Taxonomy" id="696127"/>
    <lineage>
        <taxon>Bacteria</taxon>
        <taxon>Pseudomonadati</taxon>
        <taxon>Pseudomonadota</taxon>
        <taxon>Alphaproteobacteria</taxon>
        <taxon>Rickettsiales</taxon>
        <taxon>Candidatus Midichloriaceae</taxon>
        <taxon>Candidatus Midichloria</taxon>
    </lineage>
</organism>
<dbReference type="RefSeq" id="WP_013950901.1">
    <property type="nucleotide sequence ID" value="NC_015722.1"/>
</dbReference>
<dbReference type="Gene3D" id="2.130.10.130">
    <property type="entry name" value="Integrin alpha, N-terminal"/>
    <property type="match status" value="1"/>
</dbReference>
<accession>F7XVJ0</accession>
<reference evidence="1 2" key="1">
    <citation type="journal article" date="2011" name="Mol. Biol. Evol.">
        <title>Phylogenomic evidence for the presence of a flagellum and cbb3 oxidase in the free-living mitochondrial ancestor.</title>
        <authorList>
            <person name="Sassera D."/>
            <person name="Lo N."/>
            <person name="Epis S."/>
            <person name="D'Auria G."/>
            <person name="Montagna M."/>
            <person name="Comandatore F."/>
            <person name="Horner D."/>
            <person name="Pereto J."/>
            <person name="Luciano A.M."/>
            <person name="Franciosi F."/>
            <person name="Ferri E."/>
            <person name="Crotti E."/>
            <person name="Bazzocchi C."/>
            <person name="Daffonchio D."/>
            <person name="Sacchi L."/>
            <person name="Moya A."/>
            <person name="Latorre A."/>
            <person name="Bandi C."/>
        </authorList>
    </citation>
    <scope>NUCLEOTIDE SEQUENCE [LARGE SCALE GENOMIC DNA]</scope>
    <source>
        <strain evidence="1 2">IricVA</strain>
    </source>
</reference>
<sequence>MNVIIGAEHANNYLGKIYVIFGKSSFESPLEGSSLNGTNGFLLSNGIAKDGYAGISVSSVGGASMVMVKDDIYLGASGADPSSRTDAGQVCVIFGKSSFTSPLELSSLNGINGLHYRRKHSL</sequence>
<dbReference type="KEGG" id="mmn:midi_00379"/>
<keyword evidence="2" id="KW-1185">Reference proteome</keyword>
<gene>
    <name evidence="1" type="ordered locus">midi_00379</name>
</gene>
<dbReference type="AlphaFoldDB" id="F7XVJ0"/>
<dbReference type="STRING" id="696127.midi_00379"/>
<dbReference type="Proteomes" id="UP000006639">
    <property type="component" value="Chromosome"/>
</dbReference>
<evidence type="ECO:0000313" key="2">
    <source>
        <dbReference type="Proteomes" id="UP000006639"/>
    </source>
</evidence>
<protein>
    <submittedName>
        <fullName evidence="1">Uncharacterized protein</fullName>
    </submittedName>
</protein>
<dbReference type="HOGENOM" id="CLU_2024083_0_0_5"/>
<dbReference type="InterPro" id="IPR028994">
    <property type="entry name" value="Integrin_alpha_N"/>
</dbReference>